<feature type="region of interest" description="Disordered" evidence="10">
    <location>
        <begin position="98"/>
        <end position="120"/>
    </location>
</feature>
<feature type="compositionally biased region" description="Polar residues" evidence="10">
    <location>
        <begin position="332"/>
        <end position="342"/>
    </location>
</feature>
<feature type="region of interest" description="Disordered" evidence="10">
    <location>
        <begin position="1"/>
        <end position="70"/>
    </location>
</feature>
<dbReference type="Gene3D" id="1.10.10.2360">
    <property type="match status" value="1"/>
</dbReference>
<feature type="compositionally biased region" description="Low complexity" evidence="10">
    <location>
        <begin position="651"/>
        <end position="661"/>
    </location>
</feature>
<dbReference type="FunFam" id="1.10.10.2360:FF:000001">
    <property type="entry name" value="Nuclear pore complex protein Nup98-Nup96"/>
    <property type="match status" value="1"/>
</dbReference>
<evidence type="ECO:0000256" key="2">
    <source>
        <dbReference type="ARBA" id="ARBA00008926"/>
    </source>
</evidence>
<evidence type="ECO:0000313" key="12">
    <source>
        <dbReference type="EMBL" id="CAG8497827.1"/>
    </source>
</evidence>
<feature type="non-terminal residue" evidence="12">
    <location>
        <position position="1"/>
    </location>
</feature>
<evidence type="ECO:0000256" key="7">
    <source>
        <dbReference type="ARBA" id="ARBA00023010"/>
    </source>
</evidence>
<feature type="compositionally biased region" description="Low complexity" evidence="10">
    <location>
        <begin position="53"/>
        <end position="69"/>
    </location>
</feature>
<dbReference type="Proteomes" id="UP000789508">
    <property type="component" value="Unassembled WGS sequence"/>
</dbReference>
<dbReference type="SUPFAM" id="SSF82215">
    <property type="entry name" value="C-terminal autoproteolytic domain of nucleoporin nup98"/>
    <property type="match status" value="1"/>
</dbReference>
<keyword evidence="13" id="KW-1185">Reference proteome</keyword>
<feature type="compositionally biased region" description="Low complexity" evidence="10">
    <location>
        <begin position="698"/>
        <end position="713"/>
    </location>
</feature>
<dbReference type="GO" id="GO:0008139">
    <property type="term" value="F:nuclear localization sequence binding"/>
    <property type="evidence" value="ECO:0007669"/>
    <property type="project" value="TreeGrafter"/>
</dbReference>
<dbReference type="GO" id="GO:0044614">
    <property type="term" value="C:nuclear pore cytoplasmic filaments"/>
    <property type="evidence" value="ECO:0007669"/>
    <property type="project" value="TreeGrafter"/>
</dbReference>
<feature type="region of interest" description="Disordered" evidence="10">
    <location>
        <begin position="332"/>
        <end position="351"/>
    </location>
</feature>
<feature type="compositionally biased region" description="Low complexity" evidence="10">
    <location>
        <begin position="426"/>
        <end position="459"/>
    </location>
</feature>
<name>A0A9N8ZJC4_9GLOM</name>
<evidence type="ECO:0000256" key="8">
    <source>
        <dbReference type="ARBA" id="ARBA00023132"/>
    </source>
</evidence>
<evidence type="ECO:0000256" key="9">
    <source>
        <dbReference type="ARBA" id="ARBA00023242"/>
    </source>
</evidence>
<evidence type="ECO:0000256" key="3">
    <source>
        <dbReference type="ARBA" id="ARBA00022448"/>
    </source>
</evidence>
<dbReference type="Pfam" id="PF04096">
    <property type="entry name" value="Nucleoporin2"/>
    <property type="match status" value="1"/>
</dbReference>
<dbReference type="InterPro" id="IPR036903">
    <property type="entry name" value="Nup98_auto-Pept-S59_dom_sf"/>
</dbReference>
<keyword evidence="7" id="KW-0811">Translocation</keyword>
<keyword evidence="3" id="KW-0813">Transport</keyword>
<keyword evidence="6" id="KW-0653">Protein transport</keyword>
<feature type="compositionally biased region" description="Low complexity" evidence="10">
    <location>
        <begin position="7"/>
        <end position="25"/>
    </location>
</feature>
<keyword evidence="8" id="KW-0906">Nuclear pore complex</keyword>
<evidence type="ECO:0000256" key="5">
    <source>
        <dbReference type="ARBA" id="ARBA00022816"/>
    </source>
</evidence>
<sequence>MFGGFGSSQQPQNPQQGQPQQSLFGGSTGFGSFGAPSSAPGTGGFGTSGGFGTTPSTGSSTTPSFGFGAASTAQPAGGSLFGGGNAFGTLGSTSSTAVVPATGTANPPYAPTTEKDAPGGVTNNFHSISAMTAYKSFSFEELRVKDYELGRKPNVSAATNVLGTTGVSTFGAAPTTSTTPGGFGASTTTPAFGASTTTTTPAFGASTTTPAFGAGTGFGASSTTTGFGAKPTTGFGGFGAATSSTFGTTGTTGTTGGSLFGSTQPKPATGGFGSTGGGTTGFGGLGGGLTTGLGSSTQPTVGAGGSSFFGSTSTAGGAPSLFGTKPATTTTNSLTASPFSQPSTTTGTTSTGFGTGFGFGAQKPATGGLFSTTPSTPGNVFGGFGTTTQPTTGTGTTGTGFTGFGTSTSKPPTFSGLGTQTGGTTGQTTTAPASGGLFSNLGSTQPSTTSTTTPSTTTGSTGFTGFNFANKPATTSTSSGFSLSTPAPALGIGSTFSLTGTSGGTQPGTSQTSTFTLQPPKPSGTGVEQTPYGAMPLFNTAMPTGTTAAAGTPAPTGTPVSTIRKKPATPHYKHSPQPASRLKPRVFTPAAHGTLTTPVSRTPLHIFDGLSKPEALKADAFVRKPKGLVIDNNKVPEIGLMGTSKAGESTTIGTITNGSGIFKTPEPKAGPSKSPFKSPFETGFDSFNKLGEPSKSATPIKTPTHTPIKTPTPRLLSQQTPDQFLSETPTPSPIAPRKNEDLKHVSHFQVGRIGHGQVSFDNEVDLSSIPLELIPGKIVQFVDRTCIVYQDGCGVEKPPVGQGLNRPAKITIQECWALDKSTRKPITDPNDPRFRQRINRLKATPETTFIDFFADTGSWLFHVRHFSKYGLELDSEDEYEEREFKPYSATPISQAKNDENTPFSTPSNKDTLKKTTTPAKAFSETLRLDPNRVYQMTNTLFPSSSDKQNVIGVPDFYSPSLNGFGKRNIDTSLEMEIEPVPDLSEEVENRKSFATIPPPIPQTQSIFRGRPAKFRRINYSESISYQKDGLVTDAGLAMSRSFRVGWGPNGTFVHCGAVCGINTLKWRKESSLLLKDTETGLPTTIYFEKLKMFADPDEERVKERHTLMLKSLLQNSTVSRDKNGIPYVSTNANHTYSVIAKITKDKVFTDHERSLWRLAQILFDDPNIDKLKKFEDDPDRKEVEIQKYRKKGISEWLEAIVKKKAEARVNECIAKQDTYGTIIAYLSQHQIGQAALKAVQNRDLHLATLIPQLLSCDTQFRYLIEQQLNHWETTGAINHISNEYLNVYQILACHILEVNVSQKLDWKRSLAMHIWYGSPIETEFKEVFDQYDDSFQNEKELASPTVWYNEEKSNERLLIWKSLSPDNDDQKQEMYDVLYHLLKLFVEPTYPPENILFPQSITPSPIDYRVSWFLYLLLTRPTEEDDILGNETLFNYVTYSFMSQLERLGLWHWALFVGLHFKDGKIRERIIKDLLTRYWPLTKKNQKDSDDSAVVEIQDFLINHLKLNESEIAMAKVLEAKYHGNTYMEAQHYLKVGLHAIGHDLIIKEFAPEAILHEKYEILYEFLKQVDSSAVPNWSSGGALYLNIIDLMNNSVEKSSEAEIQEFDKDELNRICHRVLNVLETIQPENRLQERCFASVEMRAQEIIKTLDKALRHDS</sequence>
<dbReference type="GO" id="GO:0006405">
    <property type="term" value="P:RNA export from nucleus"/>
    <property type="evidence" value="ECO:0007669"/>
    <property type="project" value="TreeGrafter"/>
</dbReference>
<feature type="region of interest" description="Disordered" evidence="10">
    <location>
        <begin position="691"/>
        <end position="716"/>
    </location>
</feature>
<feature type="region of interest" description="Disordered" evidence="10">
    <location>
        <begin position="882"/>
        <end position="915"/>
    </location>
</feature>
<evidence type="ECO:0000313" key="13">
    <source>
        <dbReference type="Proteomes" id="UP000789508"/>
    </source>
</evidence>
<dbReference type="GO" id="GO:0003723">
    <property type="term" value="F:RNA binding"/>
    <property type="evidence" value="ECO:0007669"/>
    <property type="project" value="TreeGrafter"/>
</dbReference>
<feature type="region of interest" description="Disordered" evidence="10">
    <location>
        <begin position="406"/>
        <end position="459"/>
    </location>
</feature>
<keyword evidence="9" id="KW-0539">Nucleus</keyword>
<dbReference type="GO" id="GO:0017056">
    <property type="term" value="F:structural constituent of nuclear pore"/>
    <property type="evidence" value="ECO:0007669"/>
    <property type="project" value="InterPro"/>
</dbReference>
<dbReference type="PANTHER" id="PTHR23198:SF6">
    <property type="entry name" value="NUCLEAR PORE COMPLEX PROTEIN NUP98-NUP96"/>
    <property type="match status" value="1"/>
</dbReference>
<dbReference type="PROSITE" id="PS51434">
    <property type="entry name" value="NUP_C"/>
    <property type="match status" value="1"/>
</dbReference>
<feature type="compositionally biased region" description="Low complexity" evidence="10">
    <location>
        <begin position="507"/>
        <end position="516"/>
    </location>
</feature>
<protein>
    <submittedName>
        <fullName evidence="12">4051_t:CDS:1</fullName>
    </submittedName>
</protein>
<reference evidence="12" key="1">
    <citation type="submission" date="2021-06" db="EMBL/GenBank/DDBJ databases">
        <authorList>
            <person name="Kallberg Y."/>
            <person name="Tangrot J."/>
            <person name="Rosling A."/>
        </authorList>
    </citation>
    <scope>NUCLEOTIDE SEQUENCE</scope>
    <source>
        <strain evidence="12">FL130A</strain>
    </source>
</reference>
<dbReference type="EMBL" id="CAJVPS010000607">
    <property type="protein sequence ID" value="CAG8497827.1"/>
    <property type="molecule type" value="Genomic_DNA"/>
</dbReference>
<dbReference type="Gene3D" id="3.30.1610.10">
    <property type="entry name" value="Peptidase S59, nucleoporin"/>
    <property type="match status" value="1"/>
</dbReference>
<feature type="region of interest" description="Disordered" evidence="10">
    <location>
        <begin position="501"/>
        <end position="527"/>
    </location>
</feature>
<comment type="similarity">
    <text evidence="2">Belongs to the nucleoporin GLFG family.</text>
</comment>
<organism evidence="12 13">
    <name type="scientific">Ambispora leptoticha</name>
    <dbReference type="NCBI Taxonomy" id="144679"/>
    <lineage>
        <taxon>Eukaryota</taxon>
        <taxon>Fungi</taxon>
        <taxon>Fungi incertae sedis</taxon>
        <taxon>Mucoromycota</taxon>
        <taxon>Glomeromycotina</taxon>
        <taxon>Glomeromycetes</taxon>
        <taxon>Archaeosporales</taxon>
        <taxon>Ambisporaceae</taxon>
        <taxon>Ambispora</taxon>
    </lineage>
</organism>
<dbReference type="GO" id="GO:0034398">
    <property type="term" value="P:telomere tethering at nuclear periphery"/>
    <property type="evidence" value="ECO:0007669"/>
    <property type="project" value="TreeGrafter"/>
</dbReference>
<evidence type="ECO:0000259" key="11">
    <source>
        <dbReference type="PROSITE" id="PS51434"/>
    </source>
</evidence>
<dbReference type="GO" id="GO:0000973">
    <property type="term" value="P:post-transcriptional tethering of RNA polymerase II gene DNA at nuclear periphery"/>
    <property type="evidence" value="ECO:0007669"/>
    <property type="project" value="TreeGrafter"/>
</dbReference>
<dbReference type="Pfam" id="PF12110">
    <property type="entry name" value="Nup96"/>
    <property type="match status" value="1"/>
</dbReference>
<feature type="compositionally biased region" description="Gly residues" evidence="10">
    <location>
        <begin position="41"/>
        <end position="52"/>
    </location>
</feature>
<dbReference type="OrthoDB" id="3797628at2759"/>
<evidence type="ECO:0000256" key="10">
    <source>
        <dbReference type="SAM" id="MobiDB-lite"/>
    </source>
</evidence>
<evidence type="ECO:0000256" key="4">
    <source>
        <dbReference type="ARBA" id="ARBA00022813"/>
    </source>
</evidence>
<dbReference type="InterPro" id="IPR037665">
    <property type="entry name" value="Nucleoporin_S59-like"/>
</dbReference>
<dbReference type="InterPro" id="IPR007230">
    <property type="entry name" value="Nup98_auto-Pept-S59_dom"/>
</dbReference>
<gene>
    <name evidence="12" type="ORF">ALEPTO_LOCUS3326</name>
</gene>
<dbReference type="Gene3D" id="1.25.40.690">
    <property type="match status" value="1"/>
</dbReference>
<dbReference type="GO" id="GO:0051028">
    <property type="term" value="P:mRNA transport"/>
    <property type="evidence" value="ECO:0007669"/>
    <property type="project" value="UniProtKB-KW"/>
</dbReference>
<feature type="region of interest" description="Disordered" evidence="10">
    <location>
        <begin position="651"/>
        <end position="676"/>
    </location>
</feature>
<dbReference type="GO" id="GO:0006606">
    <property type="term" value="P:protein import into nucleus"/>
    <property type="evidence" value="ECO:0007669"/>
    <property type="project" value="TreeGrafter"/>
</dbReference>
<dbReference type="PANTHER" id="PTHR23198">
    <property type="entry name" value="NUCLEOPORIN"/>
    <property type="match status" value="1"/>
</dbReference>
<feature type="compositionally biased region" description="Polar residues" evidence="10">
    <location>
        <begin position="890"/>
        <end position="915"/>
    </location>
</feature>
<evidence type="ECO:0000256" key="1">
    <source>
        <dbReference type="ARBA" id="ARBA00004567"/>
    </source>
</evidence>
<comment type="subcellular location">
    <subcellularLocation>
        <location evidence="1">Nucleus</location>
        <location evidence="1">Nuclear pore complex</location>
    </subcellularLocation>
</comment>
<keyword evidence="5" id="KW-0509">mRNA transport</keyword>
<comment type="caution">
    <text evidence="12">The sequence shown here is derived from an EMBL/GenBank/DDBJ whole genome shotgun (WGS) entry which is preliminary data.</text>
</comment>
<accession>A0A9N8ZJC4</accession>
<evidence type="ECO:0000256" key="6">
    <source>
        <dbReference type="ARBA" id="ARBA00022927"/>
    </source>
</evidence>
<feature type="domain" description="Peptidase S59" evidence="11">
    <location>
        <begin position="722"/>
        <end position="866"/>
    </location>
</feature>
<dbReference type="InterPro" id="IPR021967">
    <property type="entry name" value="Nup98_C"/>
</dbReference>
<proteinExistence type="inferred from homology"/>
<keyword evidence="4" id="KW-0068">Autocatalytic cleavage</keyword>